<dbReference type="GO" id="GO:0009898">
    <property type="term" value="C:cytoplasmic side of plasma membrane"/>
    <property type="evidence" value="ECO:0007669"/>
    <property type="project" value="TreeGrafter"/>
</dbReference>
<organism evidence="4 5">
    <name type="scientific">Haloarcula salina</name>
    <dbReference type="NCBI Taxonomy" id="1429914"/>
    <lineage>
        <taxon>Archaea</taxon>
        <taxon>Methanobacteriati</taxon>
        <taxon>Methanobacteriota</taxon>
        <taxon>Stenosarchaea group</taxon>
        <taxon>Halobacteria</taxon>
        <taxon>Halobacteriales</taxon>
        <taxon>Haloarculaceae</taxon>
        <taxon>Haloarcula</taxon>
    </lineage>
</organism>
<dbReference type="InterPro" id="IPR002586">
    <property type="entry name" value="CobQ/CobB/MinD/ParA_Nub-bd_dom"/>
</dbReference>
<evidence type="ECO:0000313" key="5">
    <source>
        <dbReference type="Proteomes" id="UP001166304"/>
    </source>
</evidence>
<proteinExistence type="predicted"/>
<accession>A0AA41KJ35</accession>
<dbReference type="GO" id="GO:0005829">
    <property type="term" value="C:cytosol"/>
    <property type="evidence" value="ECO:0007669"/>
    <property type="project" value="TreeGrafter"/>
</dbReference>
<dbReference type="GO" id="GO:0005524">
    <property type="term" value="F:ATP binding"/>
    <property type="evidence" value="ECO:0007669"/>
    <property type="project" value="UniProtKB-KW"/>
</dbReference>
<comment type="caution">
    <text evidence="4">The sequence shown here is derived from an EMBL/GenBank/DDBJ whole genome shotgun (WGS) entry which is preliminary data.</text>
</comment>
<dbReference type="GO" id="GO:0016887">
    <property type="term" value="F:ATP hydrolysis activity"/>
    <property type="evidence" value="ECO:0007669"/>
    <property type="project" value="TreeGrafter"/>
</dbReference>
<dbReference type="Pfam" id="PF01656">
    <property type="entry name" value="CbiA"/>
    <property type="match status" value="1"/>
</dbReference>
<evidence type="ECO:0000256" key="1">
    <source>
        <dbReference type="ARBA" id="ARBA00022741"/>
    </source>
</evidence>
<reference evidence="4" key="1">
    <citation type="submission" date="2021-06" db="EMBL/GenBank/DDBJ databases">
        <title>New haloarchaea isolates fom saline soil.</title>
        <authorList>
            <person name="Duran-Viseras A."/>
            <person name="Sanchez-Porro C.S."/>
            <person name="Ventosa A."/>
        </authorList>
    </citation>
    <scope>NUCLEOTIDE SEQUENCE</scope>
    <source>
        <strain evidence="4">JCM 18369</strain>
    </source>
</reference>
<keyword evidence="1" id="KW-0547">Nucleotide-binding</keyword>
<dbReference type="EMBL" id="JAHQXE010000005">
    <property type="protein sequence ID" value="MBV0903461.1"/>
    <property type="molecule type" value="Genomic_DNA"/>
</dbReference>
<keyword evidence="2" id="KW-0067">ATP-binding</keyword>
<dbReference type="Proteomes" id="UP001166304">
    <property type="component" value="Unassembled WGS sequence"/>
</dbReference>
<feature type="domain" description="CobQ/CobB/MinD/ParA nucleotide binding" evidence="3">
    <location>
        <begin position="2"/>
        <end position="50"/>
    </location>
</feature>
<dbReference type="InterPro" id="IPR050625">
    <property type="entry name" value="ParA/MinD_ATPase"/>
</dbReference>
<dbReference type="PANTHER" id="PTHR43384">
    <property type="entry name" value="SEPTUM SITE-DETERMINING PROTEIN MIND HOMOLOG, CHLOROPLASTIC-RELATED"/>
    <property type="match status" value="1"/>
</dbReference>
<dbReference type="InterPro" id="IPR027417">
    <property type="entry name" value="P-loop_NTPase"/>
</dbReference>
<dbReference type="SUPFAM" id="SSF52540">
    <property type="entry name" value="P-loop containing nucleoside triphosphate hydrolases"/>
    <property type="match status" value="1"/>
</dbReference>
<gene>
    <name evidence="4" type="ORF">KTS37_16880</name>
</gene>
<protein>
    <submittedName>
        <fullName evidence="4">CDP-4-dehydro-6-deoxy-D-gulose 4-reductase</fullName>
    </submittedName>
</protein>
<dbReference type="Gene3D" id="3.40.50.300">
    <property type="entry name" value="P-loop containing nucleotide triphosphate hydrolases"/>
    <property type="match status" value="1"/>
</dbReference>
<name>A0AA41KJ35_9EURY</name>
<evidence type="ECO:0000313" key="4">
    <source>
        <dbReference type="EMBL" id="MBV0903461.1"/>
    </source>
</evidence>
<sequence length="209" mass="21097">MLAIAGGKGGCGKTTTALALARAFATATEARPLVVDTDRDMPNLHHRAGVDPSPGLAECGPEIDPAALAQPVPRFRGVDVLPCAGASAPAVSSTLDALARRDRTVLLDCPAGAGPDAAVPLRAADEAVLVSTPTEQSLTDTAKTAAIARELDAPPALTVLVGGDGTVDPTPLVSCESTVHVPSVSAPLASNAVERAYRAAAEILNKRNT</sequence>
<evidence type="ECO:0000259" key="3">
    <source>
        <dbReference type="Pfam" id="PF01656"/>
    </source>
</evidence>
<dbReference type="AlphaFoldDB" id="A0AA41KJ35"/>
<keyword evidence="5" id="KW-1185">Reference proteome</keyword>
<dbReference type="PANTHER" id="PTHR43384:SF6">
    <property type="entry name" value="SEPTUM SITE-DETERMINING PROTEIN MIND HOMOLOG, CHLOROPLASTIC"/>
    <property type="match status" value="1"/>
</dbReference>
<dbReference type="RefSeq" id="WP_162414186.1">
    <property type="nucleotide sequence ID" value="NZ_JAHQXE010000005.1"/>
</dbReference>
<evidence type="ECO:0000256" key="2">
    <source>
        <dbReference type="ARBA" id="ARBA00022840"/>
    </source>
</evidence>
<dbReference type="GO" id="GO:0051782">
    <property type="term" value="P:negative regulation of cell division"/>
    <property type="evidence" value="ECO:0007669"/>
    <property type="project" value="TreeGrafter"/>
</dbReference>